<reference evidence="2" key="1">
    <citation type="journal article" date="2020" name="Stud. Mycol.">
        <title>101 Dothideomycetes genomes: a test case for predicting lifestyles and emergence of pathogens.</title>
        <authorList>
            <person name="Haridas S."/>
            <person name="Albert R."/>
            <person name="Binder M."/>
            <person name="Bloem J."/>
            <person name="Labutti K."/>
            <person name="Salamov A."/>
            <person name="Andreopoulos B."/>
            <person name="Baker S."/>
            <person name="Barry K."/>
            <person name="Bills G."/>
            <person name="Bluhm B."/>
            <person name="Cannon C."/>
            <person name="Castanera R."/>
            <person name="Culley D."/>
            <person name="Daum C."/>
            <person name="Ezra D."/>
            <person name="Gonzalez J."/>
            <person name="Henrissat B."/>
            <person name="Kuo A."/>
            <person name="Liang C."/>
            <person name="Lipzen A."/>
            <person name="Lutzoni F."/>
            <person name="Magnuson J."/>
            <person name="Mondo S."/>
            <person name="Nolan M."/>
            <person name="Ohm R."/>
            <person name="Pangilinan J."/>
            <person name="Park H.-J."/>
            <person name="Ramirez L."/>
            <person name="Alfaro M."/>
            <person name="Sun H."/>
            <person name="Tritt A."/>
            <person name="Yoshinaga Y."/>
            <person name="Zwiers L.-H."/>
            <person name="Turgeon B."/>
            <person name="Goodwin S."/>
            <person name="Spatafora J."/>
            <person name="Crous P."/>
            <person name="Grigoriev I."/>
        </authorList>
    </citation>
    <scope>NUCLEOTIDE SEQUENCE</scope>
    <source>
        <strain evidence="2">CBS 107.79</strain>
    </source>
</reference>
<feature type="region of interest" description="Disordered" evidence="1">
    <location>
        <begin position="821"/>
        <end position="868"/>
    </location>
</feature>
<protein>
    <submittedName>
        <fullName evidence="2">Uncharacterized protein</fullName>
    </submittedName>
</protein>
<proteinExistence type="predicted"/>
<evidence type="ECO:0000313" key="2">
    <source>
        <dbReference type="EMBL" id="KAF1977497.1"/>
    </source>
</evidence>
<feature type="compositionally biased region" description="Low complexity" evidence="1">
    <location>
        <begin position="304"/>
        <end position="320"/>
    </location>
</feature>
<accession>A0A6A5VWC0</accession>
<evidence type="ECO:0000313" key="3">
    <source>
        <dbReference type="Proteomes" id="UP000800036"/>
    </source>
</evidence>
<organism evidence="2 3">
    <name type="scientific">Bimuria novae-zelandiae CBS 107.79</name>
    <dbReference type="NCBI Taxonomy" id="1447943"/>
    <lineage>
        <taxon>Eukaryota</taxon>
        <taxon>Fungi</taxon>
        <taxon>Dikarya</taxon>
        <taxon>Ascomycota</taxon>
        <taxon>Pezizomycotina</taxon>
        <taxon>Dothideomycetes</taxon>
        <taxon>Pleosporomycetidae</taxon>
        <taxon>Pleosporales</taxon>
        <taxon>Massarineae</taxon>
        <taxon>Didymosphaeriaceae</taxon>
        <taxon>Bimuria</taxon>
    </lineage>
</organism>
<dbReference type="OrthoDB" id="3800943at2759"/>
<dbReference type="Proteomes" id="UP000800036">
    <property type="component" value="Unassembled WGS sequence"/>
</dbReference>
<feature type="region of interest" description="Disordered" evidence="1">
    <location>
        <begin position="118"/>
        <end position="154"/>
    </location>
</feature>
<keyword evidence="3" id="KW-1185">Reference proteome</keyword>
<evidence type="ECO:0000256" key="1">
    <source>
        <dbReference type="SAM" id="MobiDB-lite"/>
    </source>
</evidence>
<name>A0A6A5VWC0_9PLEO</name>
<feature type="compositionally biased region" description="Polar residues" evidence="1">
    <location>
        <begin position="596"/>
        <end position="611"/>
    </location>
</feature>
<sequence length="912" mass="99335">MFKQVQYALALRNSKCKQLAAVTPPCFRRYFLVSTDQSTFWHWHQRAMSVSHSQASRIPNCTNGQRHALVFGQAQYSYPVHTAGPPLANQTVSHPHGTVPSQDPFTYYKAFLGMESPSNGRSNDLDQHDDGDAKCGSQLEAQPSSGQGDHLQNMPRSIPYNLAVRFANRSNGVPLATIIEQGSVSTLNSHGSLLSVGHFPSIRTVENVSPVRALHRHSRSLDENVLNRIQEEEQQEPLCPVETAFDGGTTRMHNGKSESRRDRPVAPGSHFSEGDNSKPTRLPDANMGFESKRLKSVVRGVLTSMRSGPRTRSRSSSSASNVMPPNAKHRSDGIPSIHLVRKETSNDGLQGHYEDVTVSKVLLRSGTSSPHCAPEQQVAERASPDLSTQSTTAVQVPILPGSYTEWPLVPQLPPLDLSRRRSGKEPTSSLCPVLAEPRDAALEHVRHASTTFLSPSRDKLAARYTPDGTAMYRNEEGSLRAYARNSSRNASFCSTMSTSYSGTVLGIDLDLQEDFPHSSRRSITPVWFSPKETTLKVQEPPKRDLGFESAKPLRPRSITSSALTSLLPIAAAEGIVQQDFTTPQLSFYSPSGNLIQTQDTSLTPTPASSYRSRSDSHFLGKPATTTSYYNVTTLPSARSALSAAVNLPPARQAPVPLNTPPQLTAPLPDHIRHHHNYQHAEKSQIGTMSYSEPTFVISSGSQVRGCGGVFRPTSLDPHSGVPQSPQKHSRIGYSMSCFHLGEVNRSRFNPLSSKTAATPLCRPETGATATGITRKKGNTLKKRQCPPHAGNFPELGDVGLVAGHALRVCFCQPLDGSNDRSSEMGCGGATMQECDSQSERQAGTPNARIPSPGEKGRPRERTNGRTRSDSAWDRRYYQTGGLVLASLWWLTRRTSMSSGAVVIRGLAHGGLG</sequence>
<gene>
    <name evidence="2" type="ORF">BU23DRAFT_564995</name>
</gene>
<feature type="compositionally biased region" description="Polar residues" evidence="1">
    <location>
        <begin position="833"/>
        <end position="844"/>
    </location>
</feature>
<feature type="compositionally biased region" description="Basic and acidic residues" evidence="1">
    <location>
        <begin position="255"/>
        <end position="264"/>
    </location>
</feature>
<dbReference type="AlphaFoldDB" id="A0A6A5VWC0"/>
<feature type="compositionally biased region" description="Basic and acidic residues" evidence="1">
    <location>
        <begin position="123"/>
        <end position="133"/>
    </location>
</feature>
<feature type="compositionally biased region" description="Basic and acidic residues" evidence="1">
    <location>
        <begin position="854"/>
        <end position="868"/>
    </location>
</feature>
<feature type="region of interest" description="Disordered" evidence="1">
    <location>
        <begin position="596"/>
        <end position="617"/>
    </location>
</feature>
<dbReference type="EMBL" id="ML976663">
    <property type="protein sequence ID" value="KAF1977497.1"/>
    <property type="molecule type" value="Genomic_DNA"/>
</dbReference>
<feature type="region of interest" description="Disordered" evidence="1">
    <location>
        <begin position="366"/>
        <end position="390"/>
    </location>
</feature>
<feature type="region of interest" description="Disordered" evidence="1">
    <location>
        <begin position="241"/>
        <end position="333"/>
    </location>
</feature>